<evidence type="ECO:0000256" key="1">
    <source>
        <dbReference type="ARBA" id="ARBA00004651"/>
    </source>
</evidence>
<feature type="transmembrane region" description="Helical" evidence="8">
    <location>
        <begin position="71"/>
        <end position="96"/>
    </location>
</feature>
<protein>
    <submittedName>
        <fullName evidence="10">Monovalent cation/H+ antiporter subunit D</fullName>
    </submittedName>
</protein>
<keyword evidence="4 7" id="KW-0812">Transmembrane</keyword>
<evidence type="ECO:0000256" key="5">
    <source>
        <dbReference type="ARBA" id="ARBA00022989"/>
    </source>
</evidence>
<feature type="transmembrane region" description="Helical" evidence="8">
    <location>
        <begin position="303"/>
        <end position="323"/>
    </location>
</feature>
<dbReference type="InterPro" id="IPR050586">
    <property type="entry name" value="CPA3_Na-H_Antiporter_D"/>
</dbReference>
<evidence type="ECO:0000256" key="6">
    <source>
        <dbReference type="ARBA" id="ARBA00023136"/>
    </source>
</evidence>
<feature type="transmembrane region" description="Helical" evidence="8">
    <location>
        <begin position="453"/>
        <end position="473"/>
    </location>
</feature>
<feature type="transmembrane region" description="Helical" evidence="8">
    <location>
        <begin position="6"/>
        <end position="25"/>
    </location>
</feature>
<feature type="transmembrane region" description="Helical" evidence="8">
    <location>
        <begin position="372"/>
        <end position="391"/>
    </location>
</feature>
<dbReference type="GO" id="GO:0042773">
    <property type="term" value="P:ATP synthesis coupled electron transport"/>
    <property type="evidence" value="ECO:0007669"/>
    <property type="project" value="InterPro"/>
</dbReference>
<dbReference type="InterPro" id="IPR001750">
    <property type="entry name" value="ND/Mrp_TM"/>
</dbReference>
<keyword evidence="3" id="KW-1003">Cell membrane</keyword>
<evidence type="ECO:0000256" key="8">
    <source>
        <dbReference type="SAM" id="Phobius"/>
    </source>
</evidence>
<dbReference type="GO" id="GO:0005886">
    <property type="term" value="C:plasma membrane"/>
    <property type="evidence" value="ECO:0007669"/>
    <property type="project" value="UniProtKB-SubCell"/>
</dbReference>
<evidence type="ECO:0000256" key="2">
    <source>
        <dbReference type="ARBA" id="ARBA00005346"/>
    </source>
</evidence>
<keyword evidence="5 8" id="KW-1133">Transmembrane helix</keyword>
<organism evidence="10 11">
    <name type="scientific">Stutzerimonas stutzeri</name>
    <name type="common">Pseudomonas stutzeri</name>
    <dbReference type="NCBI Taxonomy" id="316"/>
    <lineage>
        <taxon>Bacteria</taxon>
        <taxon>Pseudomonadati</taxon>
        <taxon>Pseudomonadota</taxon>
        <taxon>Gammaproteobacteria</taxon>
        <taxon>Pseudomonadales</taxon>
        <taxon>Pseudomonadaceae</taxon>
        <taxon>Stutzerimonas</taxon>
    </lineage>
</organism>
<comment type="similarity">
    <text evidence="2">Belongs to the CPA3 antiporters (TC 2.A.63) subunit D family.</text>
</comment>
<feature type="transmembrane region" description="Helical" evidence="8">
    <location>
        <begin position="161"/>
        <end position="183"/>
    </location>
</feature>
<evidence type="ECO:0000313" key="11">
    <source>
        <dbReference type="Proteomes" id="UP000236023"/>
    </source>
</evidence>
<feature type="transmembrane region" description="Helical" evidence="8">
    <location>
        <begin position="108"/>
        <end position="125"/>
    </location>
</feature>
<dbReference type="InterPro" id="IPR003918">
    <property type="entry name" value="NADH_UbQ_OxRdtase"/>
</dbReference>
<feature type="transmembrane region" description="Helical" evidence="8">
    <location>
        <begin position="32"/>
        <end position="51"/>
    </location>
</feature>
<dbReference type="PRINTS" id="PR01437">
    <property type="entry name" value="NUOXDRDTASE4"/>
</dbReference>
<feature type="domain" description="NADH:quinone oxidoreductase/Mrp antiporter transmembrane" evidence="9">
    <location>
        <begin position="126"/>
        <end position="417"/>
    </location>
</feature>
<sequence length="499" mass="52532">MKHALILPILLPLFTGAALLLFHRLGKPAKRLLSLAATWALVPVALWLLLLAGDGQLRTYALGNWQPPFGIILMLDRLSALMLLVTAVLAGFAALYACRGDDERGPNFHALYQFQLLGINGAFLTGDLFNLFVFFEILLISSYALLLHGHGPRRVRSGMHYVVLNLLGSSLFLIGVSMLYGLLGTLNMADLALRVSRVGPGEAPLVAAAGYLLLVVFALKGAVMPLYFWLPRAYASATAPVAALFAIMTKIGLYAIVRVFTLIFGGEAGELSNLVMVWLWPLALLTLGAAVIGALAARNLQVLLAYLVVASVGTLLAGVAIGSEQSLAAALYYLIHSTLIAGALFLLADLIARQRGELGTDLISAPALRQPLLLGAMFFAGAISVAGLPPFSGFLGKLMLLRSVAPGAEAMLLWGVVLVGGLGMLIALSRAGSLVFWRSSEAAIGLAADPVRVLATLGLLLGSLLLVAVAQPLQAYVQAAAAQLLDPTPYLQIVSGGEA</sequence>
<gene>
    <name evidence="10" type="ORF">CXK94_04210</name>
</gene>
<keyword evidence="6 8" id="KW-0472">Membrane</keyword>
<proteinExistence type="inferred from homology"/>
<feature type="transmembrane region" description="Helical" evidence="8">
    <location>
        <begin position="131"/>
        <end position="149"/>
    </location>
</feature>
<dbReference type="RefSeq" id="WP_102893410.1">
    <property type="nucleotide sequence ID" value="NZ_JAMOHU010000001.1"/>
</dbReference>
<feature type="transmembrane region" description="Helical" evidence="8">
    <location>
        <begin position="203"/>
        <end position="230"/>
    </location>
</feature>
<dbReference type="PANTHER" id="PTHR42703">
    <property type="entry name" value="NADH DEHYDROGENASE"/>
    <property type="match status" value="1"/>
</dbReference>
<evidence type="ECO:0000313" key="10">
    <source>
        <dbReference type="EMBL" id="PNG10424.1"/>
    </source>
</evidence>
<comment type="caution">
    <text evidence="10">The sequence shown here is derived from an EMBL/GenBank/DDBJ whole genome shotgun (WGS) entry which is preliminary data.</text>
</comment>
<feature type="transmembrane region" description="Helical" evidence="8">
    <location>
        <begin position="411"/>
        <end position="432"/>
    </location>
</feature>
<evidence type="ECO:0000256" key="3">
    <source>
        <dbReference type="ARBA" id="ARBA00022475"/>
    </source>
</evidence>
<evidence type="ECO:0000256" key="4">
    <source>
        <dbReference type="ARBA" id="ARBA00022692"/>
    </source>
</evidence>
<comment type="subcellular location">
    <subcellularLocation>
        <location evidence="1">Cell membrane</location>
        <topology evidence="1">Multi-pass membrane protein</topology>
    </subcellularLocation>
    <subcellularLocation>
        <location evidence="7">Membrane</location>
        <topology evidence="7">Multi-pass membrane protein</topology>
    </subcellularLocation>
</comment>
<name>A0A2N8T6N7_STUST</name>
<dbReference type="AlphaFoldDB" id="A0A2N8T6N7"/>
<evidence type="ECO:0000256" key="7">
    <source>
        <dbReference type="RuleBase" id="RU000320"/>
    </source>
</evidence>
<reference evidence="10 11" key="1">
    <citation type="submission" date="2018-01" db="EMBL/GenBank/DDBJ databases">
        <title>Denitrification phenotypes of diverse strains of Pseudomonas stutzeri.</title>
        <authorList>
            <person name="Milligan D.A."/>
            <person name="Bergaust L."/>
            <person name="Bakken L.R."/>
            <person name="Frostegard A."/>
        </authorList>
    </citation>
    <scope>NUCLEOTIDE SEQUENCE [LARGE SCALE GENOMIC DNA]</scope>
    <source>
        <strain evidence="10 11">24a75</strain>
    </source>
</reference>
<feature type="transmembrane region" description="Helical" evidence="8">
    <location>
        <begin position="329"/>
        <end position="351"/>
    </location>
</feature>
<dbReference type="Pfam" id="PF00361">
    <property type="entry name" value="Proton_antipo_M"/>
    <property type="match status" value="1"/>
</dbReference>
<dbReference type="Proteomes" id="UP000236023">
    <property type="component" value="Unassembled WGS sequence"/>
</dbReference>
<feature type="transmembrane region" description="Helical" evidence="8">
    <location>
        <begin position="242"/>
        <end position="265"/>
    </location>
</feature>
<dbReference type="NCBIfam" id="NF009309">
    <property type="entry name" value="PRK12666.1"/>
    <property type="match status" value="1"/>
</dbReference>
<dbReference type="GO" id="GO:0008137">
    <property type="term" value="F:NADH dehydrogenase (ubiquinone) activity"/>
    <property type="evidence" value="ECO:0007669"/>
    <property type="project" value="InterPro"/>
</dbReference>
<dbReference type="PANTHER" id="PTHR42703:SF1">
    <property type="entry name" value="NA(+)_H(+) ANTIPORTER SUBUNIT D1"/>
    <property type="match status" value="1"/>
</dbReference>
<feature type="transmembrane region" description="Helical" evidence="8">
    <location>
        <begin position="277"/>
        <end position="296"/>
    </location>
</feature>
<accession>A0A2N8T6N7</accession>
<evidence type="ECO:0000259" key="9">
    <source>
        <dbReference type="Pfam" id="PF00361"/>
    </source>
</evidence>
<dbReference type="EMBL" id="POUT01000002">
    <property type="protein sequence ID" value="PNG10424.1"/>
    <property type="molecule type" value="Genomic_DNA"/>
</dbReference>